<dbReference type="InterPro" id="IPR013256">
    <property type="entry name" value="Chromatin_SPT2"/>
</dbReference>
<dbReference type="InterPro" id="IPR054552">
    <property type="entry name" value="SPT2_N"/>
</dbReference>
<evidence type="ECO:0000256" key="5">
    <source>
        <dbReference type="SAM" id="MobiDB-lite"/>
    </source>
</evidence>
<feature type="coiled-coil region" evidence="4">
    <location>
        <begin position="623"/>
        <end position="650"/>
    </location>
</feature>
<keyword evidence="8" id="KW-1185">Reference proteome</keyword>
<protein>
    <recommendedName>
        <fullName evidence="2">Protein SPT2 homolog</fullName>
    </recommendedName>
</protein>
<feature type="region of interest" description="Disordered" evidence="5">
    <location>
        <begin position="224"/>
        <end position="570"/>
    </location>
</feature>
<feature type="compositionally biased region" description="Polar residues" evidence="5">
    <location>
        <begin position="391"/>
        <end position="440"/>
    </location>
</feature>
<dbReference type="GO" id="GO:0006360">
    <property type="term" value="P:transcription by RNA polymerase I"/>
    <property type="evidence" value="ECO:0007669"/>
    <property type="project" value="TreeGrafter"/>
</dbReference>
<dbReference type="GO" id="GO:0006334">
    <property type="term" value="P:nucleosome assembly"/>
    <property type="evidence" value="ECO:0007669"/>
    <property type="project" value="Ensembl"/>
</dbReference>
<evidence type="ECO:0000313" key="8">
    <source>
        <dbReference type="Proteomes" id="UP000694421"/>
    </source>
</evidence>
<evidence type="ECO:0000256" key="4">
    <source>
        <dbReference type="SAM" id="Coils"/>
    </source>
</evidence>
<organism evidence="7 8">
    <name type="scientific">Salvator merianae</name>
    <name type="common">Argentine black and white tegu</name>
    <name type="synonym">Tupinambis merianae</name>
    <dbReference type="NCBI Taxonomy" id="96440"/>
    <lineage>
        <taxon>Eukaryota</taxon>
        <taxon>Metazoa</taxon>
        <taxon>Chordata</taxon>
        <taxon>Craniata</taxon>
        <taxon>Vertebrata</taxon>
        <taxon>Euteleostomi</taxon>
        <taxon>Lepidosauria</taxon>
        <taxon>Squamata</taxon>
        <taxon>Bifurcata</taxon>
        <taxon>Unidentata</taxon>
        <taxon>Episquamata</taxon>
        <taxon>Laterata</taxon>
        <taxon>Teiioidea</taxon>
        <taxon>Teiidae</taxon>
        <taxon>Salvator</taxon>
    </lineage>
</organism>
<dbReference type="Pfam" id="PF22878">
    <property type="entry name" value="SPT2_N"/>
    <property type="match status" value="1"/>
</dbReference>
<evidence type="ECO:0000259" key="6">
    <source>
        <dbReference type="Pfam" id="PF22878"/>
    </source>
</evidence>
<keyword evidence="3 4" id="KW-0175">Coiled coil</keyword>
<dbReference type="GO" id="GO:0006355">
    <property type="term" value="P:regulation of DNA-templated transcription"/>
    <property type="evidence" value="ECO:0007669"/>
    <property type="project" value="Ensembl"/>
</dbReference>
<dbReference type="GO" id="GO:0005654">
    <property type="term" value="C:nucleoplasm"/>
    <property type="evidence" value="ECO:0007669"/>
    <property type="project" value="Ensembl"/>
</dbReference>
<dbReference type="Pfam" id="PF08243">
    <property type="entry name" value="SPT2"/>
    <property type="match status" value="1"/>
</dbReference>
<dbReference type="GO" id="GO:0140713">
    <property type="term" value="F:histone chaperone activity"/>
    <property type="evidence" value="ECO:0007669"/>
    <property type="project" value="Ensembl"/>
</dbReference>
<sequence length="673" mass="74610">MDFRNILMVASEQQGLSVVPKRYSLAVGPPKKDPKVKGVHSAAVQAFLKRKEEEEKRKVLEEKKRKEELLAKRVELKHDRKARAMASRTKDNFYGYNGIPLEEKPKTRQRRGSSSDRHMEVSECMTGDETELFEDNQTESECEMEEYEEKPSKMSVKPKAPPKGVPPKLNFNDLLKLAEKKQHEPVEIKVVKKVEERPMTAEELREREYLQRKNKKVALLKEQKVAKEMKPVVASSSSKKEVVRKELTNTKLIQHSTDKHSVSKGSLSVQSDIDKKSKRPALNEKHSRLSSSSKSNDNTKLKLAHKGSLKSPSNSNHVKLPCSVGGKPSSNPHSLATKTPTNGTLKQFSTKEPSLKKSTSHTKSTSIASVQREIPKTPTTKQSGSSSSTGNPVPQTKNSLSTGPGRPNSSSGTGRGSQNMGPGRLANSSGPVQRNNSSNMGPARQGSSSGTGSGRPSSSLGPVQSSGSQSMSSGRPNSNLKPGLGRVSTSALGPGRPSSASGGTPKPKCTVVSETISSKNLVPKQSMGQMTGMRPFPQQRSGIPPKGFPRPSLPPITYKRRYEDDEDDEIDSEMEDFIDDEGEPQEEISKHIKEIFGYDRSRYKDESDYALRYMESSWREQQKEEAKSLRLGMQEDLEELRREEEELKRKRRPGRVRGDLSLTVSVLIAFNCF</sequence>
<evidence type="ECO:0000313" key="7">
    <source>
        <dbReference type="Ensembl" id="ENSSMRP00000018244.1"/>
    </source>
</evidence>
<feature type="compositionally biased region" description="Acidic residues" evidence="5">
    <location>
        <begin position="126"/>
        <end position="148"/>
    </location>
</feature>
<dbReference type="GO" id="GO:0031507">
    <property type="term" value="P:heterochromatin formation"/>
    <property type="evidence" value="ECO:0007669"/>
    <property type="project" value="Ensembl"/>
</dbReference>
<feature type="compositionally biased region" description="Low complexity" evidence="5">
    <location>
        <begin position="289"/>
        <end position="298"/>
    </location>
</feature>
<feature type="compositionally biased region" description="Low complexity" evidence="5">
    <location>
        <begin position="376"/>
        <end position="390"/>
    </location>
</feature>
<dbReference type="GO" id="GO:0003677">
    <property type="term" value="F:DNA binding"/>
    <property type="evidence" value="ECO:0007669"/>
    <property type="project" value="Ensembl"/>
</dbReference>
<dbReference type="OMA" id="GPMATPH"/>
<feature type="compositionally biased region" description="Polar residues" evidence="5">
    <location>
        <begin position="328"/>
        <end position="352"/>
    </location>
</feature>
<feature type="coiled-coil region" evidence="4">
    <location>
        <begin position="43"/>
        <end position="79"/>
    </location>
</feature>
<evidence type="ECO:0000256" key="2">
    <source>
        <dbReference type="ARBA" id="ARBA00013786"/>
    </source>
</evidence>
<accession>A0A8D0CDN8</accession>
<dbReference type="GeneTree" id="ENSGT00940000154133"/>
<name>A0A8D0CDN8_SALMN</name>
<feature type="domain" description="SPT2 homolog N-terminal" evidence="6">
    <location>
        <begin position="1"/>
        <end position="90"/>
    </location>
</feature>
<evidence type="ECO:0000256" key="3">
    <source>
        <dbReference type="ARBA" id="ARBA00023054"/>
    </source>
</evidence>
<reference evidence="7" key="1">
    <citation type="submission" date="2025-08" db="UniProtKB">
        <authorList>
            <consortium name="Ensembl"/>
        </authorList>
    </citation>
    <scope>IDENTIFICATION</scope>
</reference>
<dbReference type="GO" id="GO:0005730">
    <property type="term" value="C:nucleolus"/>
    <property type="evidence" value="ECO:0007669"/>
    <property type="project" value="Ensembl"/>
</dbReference>
<dbReference type="AlphaFoldDB" id="A0A8D0CDN8"/>
<feature type="compositionally biased region" description="Low complexity" evidence="5">
    <location>
        <begin position="446"/>
        <end position="474"/>
    </location>
</feature>
<dbReference type="Proteomes" id="UP000694421">
    <property type="component" value="Unplaced"/>
</dbReference>
<dbReference type="GO" id="GO:0042393">
    <property type="term" value="F:histone binding"/>
    <property type="evidence" value="ECO:0007669"/>
    <property type="project" value="Ensembl"/>
</dbReference>
<evidence type="ECO:0000256" key="1">
    <source>
        <dbReference type="ARBA" id="ARBA00006461"/>
    </source>
</evidence>
<reference evidence="7" key="2">
    <citation type="submission" date="2025-09" db="UniProtKB">
        <authorList>
            <consortium name="Ensembl"/>
        </authorList>
    </citation>
    <scope>IDENTIFICATION</scope>
</reference>
<feature type="region of interest" description="Disordered" evidence="5">
    <location>
        <begin position="80"/>
        <end position="168"/>
    </location>
</feature>
<dbReference type="PANTHER" id="PTHR22691:SF8">
    <property type="entry name" value="PROTEIN SPT2 HOMOLOG"/>
    <property type="match status" value="1"/>
</dbReference>
<comment type="similarity">
    <text evidence="1">Belongs to the SPT2 family.</text>
</comment>
<dbReference type="Ensembl" id="ENSSMRT00000021353.1">
    <property type="protein sequence ID" value="ENSSMRP00000018244.1"/>
    <property type="gene ID" value="ENSSMRG00000014202.1"/>
</dbReference>
<dbReference type="PANTHER" id="PTHR22691">
    <property type="entry name" value="YEAST SPT2-RELATED"/>
    <property type="match status" value="1"/>
</dbReference>
<feature type="compositionally biased region" description="Basic and acidic residues" evidence="5">
    <location>
        <begin position="238"/>
        <end position="248"/>
    </location>
</feature>
<dbReference type="SMART" id="SM00784">
    <property type="entry name" value="SPT2"/>
    <property type="match status" value="1"/>
</dbReference>
<proteinExistence type="inferred from homology"/>